<keyword evidence="4" id="KW-1185">Reference proteome</keyword>
<dbReference type="PANTHER" id="PTHR12121:SF101">
    <property type="entry name" value="ENDONUCLEASE_EXONUCLEASE_PHOSPHATASE DOMAIN-CONTAINING PROTEIN"/>
    <property type="match status" value="1"/>
</dbReference>
<dbReference type="InterPro" id="IPR050410">
    <property type="entry name" value="CCR4/nocturin_mRNA_transcr"/>
</dbReference>
<proteinExistence type="predicted"/>
<dbReference type="Gene3D" id="3.60.10.10">
    <property type="entry name" value="Endonuclease/exonuclease/phosphatase"/>
    <property type="match status" value="1"/>
</dbReference>
<protein>
    <recommendedName>
        <fullName evidence="2">Endonuclease/exonuclease/phosphatase domain-containing protein</fullName>
    </recommendedName>
</protein>
<dbReference type="EMBL" id="BRYB01000488">
    <property type="protein sequence ID" value="GMI31093.1"/>
    <property type="molecule type" value="Genomic_DNA"/>
</dbReference>
<reference evidence="3 4" key="1">
    <citation type="journal article" date="2023" name="Commun. Biol.">
        <title>Genome analysis of Parmales, the sister group of diatoms, reveals the evolutionary specialization of diatoms from phago-mixotrophs to photoautotrophs.</title>
        <authorList>
            <person name="Ban H."/>
            <person name="Sato S."/>
            <person name="Yoshikawa S."/>
            <person name="Yamada K."/>
            <person name="Nakamura Y."/>
            <person name="Ichinomiya M."/>
            <person name="Sato N."/>
            <person name="Blanc-Mathieu R."/>
            <person name="Endo H."/>
            <person name="Kuwata A."/>
            <person name="Ogata H."/>
        </authorList>
    </citation>
    <scope>NUCLEOTIDE SEQUENCE [LARGE SCALE GENOMIC DNA]</scope>
</reference>
<feature type="region of interest" description="Disordered" evidence="1">
    <location>
        <begin position="118"/>
        <end position="140"/>
    </location>
</feature>
<dbReference type="InterPro" id="IPR036691">
    <property type="entry name" value="Endo/exonu/phosph_ase_sf"/>
</dbReference>
<dbReference type="Pfam" id="PF03372">
    <property type="entry name" value="Exo_endo_phos"/>
    <property type="match status" value="1"/>
</dbReference>
<evidence type="ECO:0000256" key="1">
    <source>
        <dbReference type="SAM" id="MobiDB-lite"/>
    </source>
</evidence>
<evidence type="ECO:0000259" key="2">
    <source>
        <dbReference type="Pfam" id="PF03372"/>
    </source>
</evidence>
<comment type="caution">
    <text evidence="3">The sequence shown here is derived from an EMBL/GenBank/DDBJ whole genome shotgun (WGS) entry which is preliminary data.</text>
</comment>
<evidence type="ECO:0000313" key="3">
    <source>
        <dbReference type="EMBL" id="GMI31093.1"/>
    </source>
</evidence>
<dbReference type="InterPro" id="IPR005135">
    <property type="entry name" value="Endo/exonuclease/phosphatase"/>
</dbReference>
<dbReference type="Proteomes" id="UP001165060">
    <property type="component" value="Unassembled WGS sequence"/>
</dbReference>
<evidence type="ECO:0000313" key="4">
    <source>
        <dbReference type="Proteomes" id="UP001165060"/>
    </source>
</evidence>
<name>A0ABQ6MQV6_9STRA</name>
<gene>
    <name evidence="3" type="ORF">TeGR_g13446</name>
</gene>
<sequence length="367" mass="40562">MSSPSSFRVFSYNLLSSSLASPSHFKACSPANLDAAGRLPKILAKLEAETAKSSIICLQELSRKWEGPLHVFFEERNYQFVTGLYGRRFNGYMGVAVAWPLSKFKALEVDVQTLADVGDWPRPPSVDQQPPPPPPSKARRSLGFLSRLVTNPLRFLLPPPPKKRWDDDADVYDLAAKRSNILITATLQARDGGADGGGGRPFTMSNYHMPCAFRTPPLMTIHSTLAVRYTKQLAKGNPFLCVGDWNIKPCSEQYETLTTGKLSADPALRPPPKHNITFSPDIGEGVYSAYAVKNGREPDFTNYAKVKDEEPFIDTLDYIFMSKEGDCWTVDAVDDIVHRDDMAGPLPNDEEPSDHVSIAANLQLSGL</sequence>
<organism evidence="3 4">
    <name type="scientific">Tetraparma gracilis</name>
    <dbReference type="NCBI Taxonomy" id="2962635"/>
    <lineage>
        <taxon>Eukaryota</taxon>
        <taxon>Sar</taxon>
        <taxon>Stramenopiles</taxon>
        <taxon>Ochrophyta</taxon>
        <taxon>Bolidophyceae</taxon>
        <taxon>Parmales</taxon>
        <taxon>Triparmaceae</taxon>
        <taxon>Tetraparma</taxon>
    </lineage>
</organism>
<feature type="compositionally biased region" description="Pro residues" evidence="1">
    <location>
        <begin position="121"/>
        <end position="136"/>
    </location>
</feature>
<feature type="domain" description="Endonuclease/exonuclease/phosphatase" evidence="2">
    <location>
        <begin position="11"/>
        <end position="355"/>
    </location>
</feature>
<dbReference type="PANTHER" id="PTHR12121">
    <property type="entry name" value="CARBON CATABOLITE REPRESSOR PROTEIN 4"/>
    <property type="match status" value="1"/>
</dbReference>
<dbReference type="SUPFAM" id="SSF56219">
    <property type="entry name" value="DNase I-like"/>
    <property type="match status" value="1"/>
</dbReference>
<accession>A0ABQ6MQV6</accession>